<keyword evidence="3" id="KW-0813">Transport</keyword>
<evidence type="ECO:0000259" key="7">
    <source>
        <dbReference type="SMART" id="SM00062"/>
    </source>
</evidence>
<dbReference type="NCBIfam" id="TIGR01728">
    <property type="entry name" value="SsuA_fam"/>
    <property type="match status" value="1"/>
</dbReference>
<dbReference type="GO" id="GO:0042597">
    <property type="term" value="C:periplasmic space"/>
    <property type="evidence" value="ECO:0007669"/>
    <property type="project" value="UniProtKB-SubCell"/>
</dbReference>
<dbReference type="AlphaFoldDB" id="A0A4Q9VJL7"/>
<dbReference type="FunFam" id="3.40.190.10:FF:000050">
    <property type="entry name" value="Sulfonate ABC transporter substrate-binding protein"/>
    <property type="match status" value="1"/>
</dbReference>
<protein>
    <recommendedName>
        <fullName evidence="6">Putative aliphatic sulfonates-binding protein</fullName>
    </recommendedName>
</protein>
<evidence type="ECO:0000256" key="1">
    <source>
        <dbReference type="ARBA" id="ARBA00004418"/>
    </source>
</evidence>
<dbReference type="RefSeq" id="WP_131310637.1">
    <property type="nucleotide sequence ID" value="NZ_SJFN01000025.1"/>
</dbReference>
<reference evidence="8 9" key="1">
    <citation type="submission" date="2019-02" db="EMBL/GenBank/DDBJ databases">
        <title>Siculibacillus lacustris gen. nov., sp. nov., a new rosette-forming bacterium isolated from a freshwater crater lake (Lake St. Ana, Romania).</title>
        <authorList>
            <person name="Felfoldi T."/>
            <person name="Marton Z."/>
            <person name="Szabo A."/>
            <person name="Mentes A."/>
            <person name="Boka K."/>
            <person name="Marialigeti K."/>
            <person name="Mathe I."/>
            <person name="Koncz M."/>
            <person name="Schumann P."/>
            <person name="Toth E."/>
        </authorList>
    </citation>
    <scope>NUCLEOTIDE SEQUENCE [LARGE SCALE GENOMIC DNA]</scope>
    <source>
        <strain evidence="8 9">SA-279</strain>
    </source>
</reference>
<comment type="subcellular location">
    <subcellularLocation>
        <location evidence="1">Periplasm</location>
    </subcellularLocation>
</comment>
<sequence length="334" mass="36233">MSDHVSRGPTRRSIVGAAAGGFAALLASGRPSRAAPPTGRTTDTVRLSWLNTLLSGIAKERGDLEKRLLASDGLKVEWVGPFPNHAPSIQAVAGGSADFSFGGSTAVGFAAILGGSPLVFALFGDSLPRSTAIIVRPDSPIRSVKDLVGKSIAANRSGLGEYVLVAALEQHGIARDQVDIVYLNPPDAGPAFASGKVDAWSIWSPVVDIARESYKARDVFTEKDLNHQLDYSSFLVPRAFAEKNPDIIRAVAKAYRDEAAWVNANNREVEYLLQSRVNYSDAIRDKYIQEKREFVIYDVNDRAHLARLQASADWFTAHRVLPDKLTVTDHLAKI</sequence>
<dbReference type="GO" id="GO:0042626">
    <property type="term" value="F:ATPase-coupled transmembrane transporter activity"/>
    <property type="evidence" value="ECO:0007669"/>
    <property type="project" value="InterPro"/>
</dbReference>
<proteinExistence type="inferred from homology"/>
<dbReference type="InterPro" id="IPR006311">
    <property type="entry name" value="TAT_signal"/>
</dbReference>
<dbReference type="InterPro" id="IPR010067">
    <property type="entry name" value="ABC_SsuA_sub-bd"/>
</dbReference>
<dbReference type="CDD" id="cd01008">
    <property type="entry name" value="PBP2_NrtA_SsuA_CpmA_like"/>
    <property type="match status" value="1"/>
</dbReference>
<dbReference type="Gene3D" id="3.40.190.10">
    <property type="entry name" value="Periplasmic binding protein-like II"/>
    <property type="match status" value="2"/>
</dbReference>
<evidence type="ECO:0000256" key="2">
    <source>
        <dbReference type="ARBA" id="ARBA00010742"/>
    </source>
</evidence>
<dbReference type="Proteomes" id="UP000292781">
    <property type="component" value="Unassembled WGS sequence"/>
</dbReference>
<name>A0A4Q9VJL7_9HYPH</name>
<evidence type="ECO:0000256" key="3">
    <source>
        <dbReference type="ARBA" id="ARBA00022448"/>
    </source>
</evidence>
<dbReference type="InterPro" id="IPR015168">
    <property type="entry name" value="SsuA/THI5"/>
</dbReference>
<evidence type="ECO:0000256" key="4">
    <source>
        <dbReference type="ARBA" id="ARBA00022729"/>
    </source>
</evidence>
<dbReference type="InterPro" id="IPR001638">
    <property type="entry name" value="Solute-binding_3/MltF_N"/>
</dbReference>
<comment type="similarity">
    <text evidence="2">Belongs to the bacterial solute-binding protein SsuA/TauA family.</text>
</comment>
<comment type="caution">
    <text evidence="8">The sequence shown here is derived from an EMBL/GenBank/DDBJ whole genome shotgun (WGS) entry which is preliminary data.</text>
</comment>
<dbReference type="EMBL" id="SJFN01000025">
    <property type="protein sequence ID" value="TBW35535.1"/>
    <property type="molecule type" value="Genomic_DNA"/>
</dbReference>
<evidence type="ECO:0000313" key="9">
    <source>
        <dbReference type="Proteomes" id="UP000292781"/>
    </source>
</evidence>
<dbReference type="SUPFAM" id="SSF53850">
    <property type="entry name" value="Periplasmic binding protein-like II"/>
    <property type="match status" value="1"/>
</dbReference>
<dbReference type="PROSITE" id="PS51318">
    <property type="entry name" value="TAT"/>
    <property type="match status" value="1"/>
</dbReference>
<accession>A0A4Q9VJL7</accession>
<dbReference type="GO" id="GO:0016020">
    <property type="term" value="C:membrane"/>
    <property type="evidence" value="ECO:0007669"/>
    <property type="project" value="InterPro"/>
</dbReference>
<gene>
    <name evidence="8" type="ORF">EYW49_16050</name>
</gene>
<evidence type="ECO:0000256" key="5">
    <source>
        <dbReference type="ARBA" id="ARBA00055538"/>
    </source>
</evidence>
<evidence type="ECO:0000256" key="6">
    <source>
        <dbReference type="ARBA" id="ARBA00070228"/>
    </source>
</evidence>
<keyword evidence="9" id="KW-1185">Reference proteome</keyword>
<dbReference type="PANTHER" id="PTHR30024:SF42">
    <property type="entry name" value="ALIPHATIC SULFONATES-BINDING PROTEIN-RELATED"/>
    <property type="match status" value="1"/>
</dbReference>
<dbReference type="PANTHER" id="PTHR30024">
    <property type="entry name" value="ALIPHATIC SULFONATES-BINDING PROTEIN-RELATED"/>
    <property type="match status" value="1"/>
</dbReference>
<keyword evidence="4" id="KW-0732">Signal</keyword>
<organism evidence="8 9">
    <name type="scientific">Siculibacillus lacustris</name>
    <dbReference type="NCBI Taxonomy" id="1549641"/>
    <lineage>
        <taxon>Bacteria</taxon>
        <taxon>Pseudomonadati</taxon>
        <taxon>Pseudomonadota</taxon>
        <taxon>Alphaproteobacteria</taxon>
        <taxon>Hyphomicrobiales</taxon>
        <taxon>Ancalomicrobiaceae</taxon>
        <taxon>Siculibacillus</taxon>
    </lineage>
</organism>
<dbReference type="OrthoDB" id="6522570at2"/>
<evidence type="ECO:0000313" key="8">
    <source>
        <dbReference type="EMBL" id="TBW35535.1"/>
    </source>
</evidence>
<feature type="domain" description="Solute-binding protein family 3/N-terminal" evidence="7">
    <location>
        <begin position="52"/>
        <end position="291"/>
    </location>
</feature>
<dbReference type="Pfam" id="PF09084">
    <property type="entry name" value="NMT1"/>
    <property type="match status" value="1"/>
</dbReference>
<dbReference type="SMART" id="SM00062">
    <property type="entry name" value="PBPb"/>
    <property type="match status" value="1"/>
</dbReference>
<comment type="function">
    <text evidence="5">Part of a binding-protein-dependent transport system for aliphatic sulfonates. Putative binding protein.</text>
</comment>